<evidence type="ECO:0000256" key="3">
    <source>
        <dbReference type="RuleBase" id="RU000363"/>
    </source>
</evidence>
<dbReference type="InterPro" id="IPR057326">
    <property type="entry name" value="KR_dom"/>
</dbReference>
<keyword evidence="7" id="KW-1185">Reference proteome</keyword>
<evidence type="ECO:0000256" key="1">
    <source>
        <dbReference type="ARBA" id="ARBA00006484"/>
    </source>
</evidence>
<keyword evidence="4" id="KW-1133">Transmembrane helix</keyword>
<dbReference type="PANTHER" id="PTHR44196:SF1">
    <property type="entry name" value="DEHYDROGENASE_REDUCTASE SDR FAMILY MEMBER 7B"/>
    <property type="match status" value="1"/>
</dbReference>
<evidence type="ECO:0000256" key="4">
    <source>
        <dbReference type="SAM" id="Phobius"/>
    </source>
</evidence>
<accession>A0ABP8AHL9</accession>
<dbReference type="EMBL" id="BAABBX010000003">
    <property type="protein sequence ID" value="GAA4184096.1"/>
    <property type="molecule type" value="Genomic_DNA"/>
</dbReference>
<dbReference type="Pfam" id="PF00106">
    <property type="entry name" value="adh_short"/>
    <property type="match status" value="1"/>
</dbReference>
<keyword evidence="4" id="KW-0472">Membrane</keyword>
<dbReference type="PROSITE" id="PS00061">
    <property type="entry name" value="ADH_SHORT"/>
    <property type="match status" value="1"/>
</dbReference>
<feature type="transmembrane region" description="Helical" evidence="4">
    <location>
        <begin position="311"/>
        <end position="329"/>
    </location>
</feature>
<organism evidence="6 7">
    <name type="scientific">Gryllotalpicola kribbensis</name>
    <dbReference type="NCBI Taxonomy" id="993084"/>
    <lineage>
        <taxon>Bacteria</taxon>
        <taxon>Bacillati</taxon>
        <taxon>Actinomycetota</taxon>
        <taxon>Actinomycetes</taxon>
        <taxon>Micrococcales</taxon>
        <taxon>Microbacteriaceae</taxon>
        <taxon>Gryllotalpicola</taxon>
    </lineage>
</organism>
<protein>
    <submittedName>
        <fullName evidence="6">SDR family oxidoreductase</fullName>
    </submittedName>
</protein>
<dbReference type="InterPro" id="IPR036291">
    <property type="entry name" value="NAD(P)-bd_dom_sf"/>
</dbReference>
<dbReference type="PRINTS" id="PR00080">
    <property type="entry name" value="SDRFAMILY"/>
</dbReference>
<sequence>MHPVRAGYSPAMAREQVVVITGASSGIGRDAALRFARRHARLVLVSRRGRVLDDVAAECRRKGAAAAVAVAADISAEAELQAVVDTAFAHFGRIDVWVNNAGVDGYGPLDRMTPDEIRRIFEVNAIGTALGTRAALRAMKPAGRGTIVNVSSVLGEVPQPYAAVYSATKASIRALSAAVRSELALEKHRHIHVSTVIPATTDTPAYRHSANRSDHRLRAMPPVYPVGSAGKAILRAAAKHPRETTANLAGTMFIPMHRLAPGLTEAELAQLTQRTQFTRGRATGTSGNLFEPFPDADASVGGGWRGGSRQAMSRLMLVAAVAVPLWWLFAKSAKQGKKGARR</sequence>
<keyword evidence="4" id="KW-0812">Transmembrane</keyword>
<dbReference type="Gene3D" id="3.40.50.720">
    <property type="entry name" value="NAD(P)-binding Rossmann-like Domain"/>
    <property type="match status" value="1"/>
</dbReference>
<comment type="caution">
    <text evidence="6">The sequence shown here is derived from an EMBL/GenBank/DDBJ whole genome shotgun (WGS) entry which is preliminary data.</text>
</comment>
<dbReference type="SMART" id="SM00822">
    <property type="entry name" value="PKS_KR"/>
    <property type="match status" value="1"/>
</dbReference>
<comment type="similarity">
    <text evidence="1 3">Belongs to the short-chain dehydrogenases/reductases (SDR) family.</text>
</comment>
<keyword evidence="2" id="KW-0560">Oxidoreductase</keyword>
<dbReference type="Proteomes" id="UP001500213">
    <property type="component" value="Unassembled WGS sequence"/>
</dbReference>
<dbReference type="SUPFAM" id="SSF51735">
    <property type="entry name" value="NAD(P)-binding Rossmann-fold domains"/>
    <property type="match status" value="1"/>
</dbReference>
<evidence type="ECO:0000313" key="6">
    <source>
        <dbReference type="EMBL" id="GAA4184096.1"/>
    </source>
</evidence>
<dbReference type="PANTHER" id="PTHR44196">
    <property type="entry name" value="DEHYDROGENASE/REDUCTASE SDR FAMILY MEMBER 7B"/>
    <property type="match status" value="1"/>
</dbReference>
<dbReference type="InterPro" id="IPR020904">
    <property type="entry name" value="Sc_DH/Rdtase_CS"/>
</dbReference>
<name>A0ABP8AHL9_9MICO</name>
<evidence type="ECO:0000259" key="5">
    <source>
        <dbReference type="SMART" id="SM00822"/>
    </source>
</evidence>
<gene>
    <name evidence="6" type="ORF">GCM10022288_04300</name>
</gene>
<proteinExistence type="inferred from homology"/>
<feature type="domain" description="Ketoreductase" evidence="5">
    <location>
        <begin position="16"/>
        <end position="202"/>
    </location>
</feature>
<dbReference type="PRINTS" id="PR00081">
    <property type="entry name" value="GDHRDH"/>
</dbReference>
<evidence type="ECO:0000313" key="7">
    <source>
        <dbReference type="Proteomes" id="UP001500213"/>
    </source>
</evidence>
<evidence type="ECO:0000256" key="2">
    <source>
        <dbReference type="ARBA" id="ARBA00023002"/>
    </source>
</evidence>
<reference evidence="7" key="1">
    <citation type="journal article" date="2019" name="Int. J. Syst. Evol. Microbiol.">
        <title>The Global Catalogue of Microorganisms (GCM) 10K type strain sequencing project: providing services to taxonomists for standard genome sequencing and annotation.</title>
        <authorList>
            <consortium name="The Broad Institute Genomics Platform"/>
            <consortium name="The Broad Institute Genome Sequencing Center for Infectious Disease"/>
            <person name="Wu L."/>
            <person name="Ma J."/>
        </authorList>
    </citation>
    <scope>NUCLEOTIDE SEQUENCE [LARGE SCALE GENOMIC DNA]</scope>
    <source>
        <strain evidence="7">JCM 17593</strain>
    </source>
</reference>
<dbReference type="InterPro" id="IPR002347">
    <property type="entry name" value="SDR_fam"/>
</dbReference>